<protein>
    <submittedName>
        <fullName evidence="2">Uncharacterized protein LOC106475884</fullName>
    </submittedName>
</protein>
<evidence type="ECO:0000313" key="2">
    <source>
        <dbReference type="RefSeq" id="XP_022236744.1"/>
    </source>
</evidence>
<organism evidence="1 2">
    <name type="scientific">Limulus polyphemus</name>
    <name type="common">Atlantic horseshoe crab</name>
    <dbReference type="NCBI Taxonomy" id="6850"/>
    <lineage>
        <taxon>Eukaryota</taxon>
        <taxon>Metazoa</taxon>
        <taxon>Ecdysozoa</taxon>
        <taxon>Arthropoda</taxon>
        <taxon>Chelicerata</taxon>
        <taxon>Merostomata</taxon>
        <taxon>Xiphosura</taxon>
        <taxon>Limulidae</taxon>
        <taxon>Limulus</taxon>
    </lineage>
</organism>
<dbReference type="Proteomes" id="UP000694941">
    <property type="component" value="Unplaced"/>
</dbReference>
<sequence>MLGKYCARISRYSSCNTRWCTSVYMPFTVTGEKIEGCNNEWTAKVSSKQIKSGIILTVEDMLKRCQFYEFSLDVFNNVHTCNMNETSGGSLVMEIKKFKDTTFIIRNLSSGRYCARIKAFHPECSSDDVCQYFFRSFEINKEGKKEGCDKWNAKVFYERLEDESGIRFFFTPINYENEKCQYKEFTVILFPNVSSTTCNYFGTVDVELLIKKSRIKKTNLMLRNLPPGSHCIRINAFNLDCPLEICRNVFAPVKYSVGKYTDFYFL</sequence>
<evidence type="ECO:0000313" key="1">
    <source>
        <dbReference type="Proteomes" id="UP000694941"/>
    </source>
</evidence>
<reference evidence="2" key="1">
    <citation type="submission" date="2025-08" db="UniProtKB">
        <authorList>
            <consortium name="RefSeq"/>
        </authorList>
    </citation>
    <scope>IDENTIFICATION</scope>
    <source>
        <tissue evidence="2">Muscle</tissue>
    </source>
</reference>
<dbReference type="RefSeq" id="XP_022236744.1">
    <property type="nucleotide sequence ID" value="XM_022381036.1"/>
</dbReference>
<keyword evidence="1" id="KW-1185">Reference proteome</keyword>
<gene>
    <name evidence="2" type="primary">LOC106475884</name>
</gene>
<dbReference type="GeneID" id="106475884"/>
<name>A0ABM1RZD9_LIMPO</name>
<proteinExistence type="predicted"/>
<accession>A0ABM1RZD9</accession>